<reference evidence="2 3" key="1">
    <citation type="submission" date="2024-04" db="EMBL/GenBank/DDBJ databases">
        <authorList>
            <consortium name="Genoscope - CEA"/>
            <person name="William W."/>
        </authorList>
    </citation>
    <scope>NUCLEOTIDE SEQUENCE [LARGE SCALE GENOMIC DNA]</scope>
</reference>
<feature type="region of interest" description="Disordered" evidence="1">
    <location>
        <begin position="142"/>
        <end position="228"/>
    </location>
</feature>
<organism evidence="2 3">
    <name type="scientific">Lymnaea stagnalis</name>
    <name type="common">Great pond snail</name>
    <name type="synonym">Helix stagnalis</name>
    <dbReference type="NCBI Taxonomy" id="6523"/>
    <lineage>
        <taxon>Eukaryota</taxon>
        <taxon>Metazoa</taxon>
        <taxon>Spiralia</taxon>
        <taxon>Lophotrochozoa</taxon>
        <taxon>Mollusca</taxon>
        <taxon>Gastropoda</taxon>
        <taxon>Heterobranchia</taxon>
        <taxon>Euthyneura</taxon>
        <taxon>Panpulmonata</taxon>
        <taxon>Hygrophila</taxon>
        <taxon>Lymnaeoidea</taxon>
        <taxon>Lymnaeidae</taxon>
        <taxon>Lymnaea</taxon>
    </lineage>
</organism>
<feature type="compositionally biased region" description="Acidic residues" evidence="1">
    <location>
        <begin position="197"/>
        <end position="206"/>
    </location>
</feature>
<gene>
    <name evidence="2" type="ORF">GSLYS_00016481001</name>
</gene>
<name>A0AAV2I7Z5_LYMST</name>
<evidence type="ECO:0000313" key="3">
    <source>
        <dbReference type="Proteomes" id="UP001497497"/>
    </source>
</evidence>
<keyword evidence="3" id="KW-1185">Reference proteome</keyword>
<feature type="compositionally biased region" description="Basic and acidic residues" evidence="1">
    <location>
        <begin position="207"/>
        <end position="228"/>
    </location>
</feature>
<feature type="compositionally biased region" description="Basic and acidic residues" evidence="1">
    <location>
        <begin position="153"/>
        <end position="174"/>
    </location>
</feature>
<protein>
    <submittedName>
        <fullName evidence="2">Uncharacterized protein</fullName>
    </submittedName>
</protein>
<comment type="caution">
    <text evidence="2">The sequence shown here is derived from an EMBL/GenBank/DDBJ whole genome shotgun (WGS) entry which is preliminary data.</text>
</comment>
<sequence length="228" mass="25489">QLSTIEAHVELMRKQKKSNDNVHKALVNELRKHLSEGDEGVEIEKVPRGLKKPVGTKKVADVAGVSDTSKRIKTEMGKDYLHENEPSTSQAHDVGINLKTDSPRRAQIVPTVQTFTKIYPKTEILPPEGDEAEVEYTEHSALLTGTTNNIQTDNDRTSARKESSTASARDRSLDYEVSMQQSNEDLPFGDLPSPLEPPEEEDFELDEVNRLSGETERSDIFLELHDAP</sequence>
<feature type="compositionally biased region" description="Polar residues" evidence="1">
    <location>
        <begin position="143"/>
        <end position="152"/>
    </location>
</feature>
<feature type="non-terminal residue" evidence="2">
    <location>
        <position position="1"/>
    </location>
</feature>
<feature type="non-terminal residue" evidence="2">
    <location>
        <position position="228"/>
    </location>
</feature>
<evidence type="ECO:0000256" key="1">
    <source>
        <dbReference type="SAM" id="MobiDB-lite"/>
    </source>
</evidence>
<dbReference type="EMBL" id="CAXITT010000516">
    <property type="protein sequence ID" value="CAL1542947.1"/>
    <property type="molecule type" value="Genomic_DNA"/>
</dbReference>
<proteinExistence type="predicted"/>
<accession>A0AAV2I7Z5</accession>
<evidence type="ECO:0000313" key="2">
    <source>
        <dbReference type="EMBL" id="CAL1542947.1"/>
    </source>
</evidence>
<dbReference type="AlphaFoldDB" id="A0AAV2I7Z5"/>
<dbReference type="Proteomes" id="UP001497497">
    <property type="component" value="Unassembled WGS sequence"/>
</dbReference>